<reference evidence="1 2" key="1">
    <citation type="submission" date="2012-01" db="EMBL/GenBank/DDBJ databases">
        <authorList>
            <person name="Harkins D.M."/>
            <person name="Madupu R."/>
            <person name="Durkin A.S."/>
            <person name="Torralba M."/>
            <person name="Methe B."/>
            <person name="Sutton G.G."/>
            <person name="Nelson K.E."/>
        </authorList>
    </citation>
    <scope>NUCLEOTIDE SEQUENCE [LARGE SCALE GENOMIC DNA]</scope>
    <source>
        <strain evidence="1 2">SK53</strain>
    </source>
</reference>
<dbReference type="Proteomes" id="UP000005070">
    <property type="component" value="Unassembled WGS sequence"/>
</dbReference>
<proteinExistence type="predicted"/>
<comment type="caution">
    <text evidence="1">The sequence shown here is derived from an EMBL/GenBank/DDBJ whole genome shotgun (WGS) entry which is preliminary data.</text>
</comment>
<accession>A0AAD2SWW2</accession>
<sequence length="59" mass="7170">MQEKIKRIFITRSYRDKHHLLVFQSENNRQDVFDFGIGTLGIYWTLLGNKFPFEIHLEE</sequence>
<name>A0AAD2SWW2_STRCV</name>
<gene>
    <name evidence="1" type="ORF">HMPREF1044_1788</name>
</gene>
<protein>
    <submittedName>
        <fullName evidence="1">Uncharacterized protein</fullName>
    </submittedName>
</protein>
<evidence type="ECO:0000313" key="2">
    <source>
        <dbReference type="Proteomes" id="UP000005070"/>
    </source>
</evidence>
<evidence type="ECO:0000313" key="1">
    <source>
        <dbReference type="EMBL" id="EID20561.1"/>
    </source>
</evidence>
<dbReference type="EMBL" id="AICQ01000023">
    <property type="protein sequence ID" value="EID20561.1"/>
    <property type="molecule type" value="Genomic_DNA"/>
</dbReference>
<dbReference type="AlphaFoldDB" id="A0AAD2SWW2"/>
<organism evidence="1 2">
    <name type="scientific">Streptococcus constellatus subsp. constellatus SK53</name>
    <dbReference type="NCBI Taxonomy" id="1095730"/>
    <lineage>
        <taxon>Bacteria</taxon>
        <taxon>Bacillati</taxon>
        <taxon>Bacillota</taxon>
        <taxon>Bacilli</taxon>
        <taxon>Lactobacillales</taxon>
        <taxon>Streptococcaceae</taxon>
        <taxon>Streptococcus</taxon>
        <taxon>Streptococcus anginosus group</taxon>
    </lineage>
</organism>